<comment type="caution">
    <text evidence="3">The sequence shown here is derived from an EMBL/GenBank/DDBJ whole genome shotgun (WGS) entry which is preliminary data.</text>
</comment>
<dbReference type="GO" id="GO:0008233">
    <property type="term" value="F:peptidase activity"/>
    <property type="evidence" value="ECO:0007669"/>
    <property type="project" value="InterPro"/>
</dbReference>
<dbReference type="Proteomes" id="UP000306918">
    <property type="component" value="Unassembled WGS sequence"/>
</dbReference>
<dbReference type="PANTHER" id="PTHR42987">
    <property type="entry name" value="PEPTIDASE S49"/>
    <property type="match status" value="1"/>
</dbReference>
<evidence type="ECO:0000259" key="2">
    <source>
        <dbReference type="Pfam" id="PF01343"/>
    </source>
</evidence>
<dbReference type="AlphaFoldDB" id="A0A4S8HGG3"/>
<dbReference type="RefSeq" id="WP_136579856.1">
    <property type="nucleotide sequence ID" value="NZ_STFF01000008.1"/>
</dbReference>
<evidence type="ECO:0000256" key="1">
    <source>
        <dbReference type="ARBA" id="ARBA00008683"/>
    </source>
</evidence>
<proteinExistence type="inferred from homology"/>
<evidence type="ECO:0000313" key="4">
    <source>
        <dbReference type="Proteomes" id="UP000306918"/>
    </source>
</evidence>
<sequence>MLSILKGNPVSFIVRTGNQMVEQPFAIEPKTMRRFEWRNGSNPNIPENSVGVIPISGPVTKYNGDCGEPGAIQRNSWLLQMQSRDNIGSVVMLLDTPGGEARAATTLAPTITTFKKPILSYIDGINASLGMWLSSGTNEVYLSSKMDEMGSIGTYCTIPDFTGWFEKEGIKLHEIYAPQSADKNKDYRDAIKGDYTAVEKDLKILTEEFIGFVKNQRGDKAAASIKEWNTGKMFYAEDAVKLGLADGIRSFEQVVSKAAWLALRKKN</sequence>
<evidence type="ECO:0000313" key="3">
    <source>
        <dbReference type="EMBL" id="THU34240.1"/>
    </source>
</evidence>
<dbReference type="GO" id="GO:0006508">
    <property type="term" value="P:proteolysis"/>
    <property type="evidence" value="ECO:0007669"/>
    <property type="project" value="InterPro"/>
</dbReference>
<name>A0A4S8HGG3_9BACT</name>
<organism evidence="3 4">
    <name type="scientific">Niastella caeni</name>
    <dbReference type="NCBI Taxonomy" id="2569763"/>
    <lineage>
        <taxon>Bacteria</taxon>
        <taxon>Pseudomonadati</taxon>
        <taxon>Bacteroidota</taxon>
        <taxon>Chitinophagia</taxon>
        <taxon>Chitinophagales</taxon>
        <taxon>Chitinophagaceae</taxon>
        <taxon>Niastella</taxon>
    </lineage>
</organism>
<reference evidence="3 4" key="1">
    <citation type="submission" date="2019-04" db="EMBL/GenBank/DDBJ databases">
        <title>Niastella caeni sp. nov., isolated from activated sludge.</title>
        <authorList>
            <person name="Sheng M."/>
        </authorList>
    </citation>
    <scope>NUCLEOTIDE SEQUENCE [LARGE SCALE GENOMIC DNA]</scope>
    <source>
        <strain evidence="3 4">HX-2-15</strain>
    </source>
</reference>
<dbReference type="OrthoDB" id="869112at2"/>
<keyword evidence="4" id="KW-1185">Reference proteome</keyword>
<dbReference type="Pfam" id="PF01343">
    <property type="entry name" value="Peptidase_S49"/>
    <property type="match status" value="1"/>
</dbReference>
<accession>A0A4S8HGG3</accession>
<dbReference type="Gene3D" id="3.90.226.10">
    <property type="entry name" value="2-enoyl-CoA Hydratase, Chain A, domain 1"/>
    <property type="match status" value="1"/>
</dbReference>
<protein>
    <recommendedName>
        <fullName evidence="2">Peptidase S49 domain-containing protein</fullName>
    </recommendedName>
</protein>
<comment type="similarity">
    <text evidence="1">Belongs to the peptidase S49 family.</text>
</comment>
<dbReference type="SUPFAM" id="SSF52096">
    <property type="entry name" value="ClpP/crotonase"/>
    <property type="match status" value="1"/>
</dbReference>
<dbReference type="InterPro" id="IPR002142">
    <property type="entry name" value="Peptidase_S49"/>
</dbReference>
<dbReference type="EMBL" id="STFF01000008">
    <property type="protein sequence ID" value="THU34240.1"/>
    <property type="molecule type" value="Genomic_DNA"/>
</dbReference>
<dbReference type="InterPro" id="IPR029045">
    <property type="entry name" value="ClpP/crotonase-like_dom_sf"/>
</dbReference>
<gene>
    <name evidence="3" type="ORF">FAM09_24795</name>
</gene>
<dbReference type="PANTHER" id="PTHR42987:SF4">
    <property type="entry name" value="PROTEASE SOHB-RELATED"/>
    <property type="match status" value="1"/>
</dbReference>
<feature type="domain" description="Peptidase S49" evidence="2">
    <location>
        <begin position="115"/>
        <end position="260"/>
    </location>
</feature>